<dbReference type="EMBL" id="BAABRR010000007">
    <property type="protein sequence ID" value="GAA5519159.1"/>
    <property type="molecule type" value="Genomic_DNA"/>
</dbReference>
<evidence type="ECO:0000259" key="1">
    <source>
        <dbReference type="PROSITE" id="PS51677"/>
    </source>
</evidence>
<dbReference type="PROSITE" id="PS51677">
    <property type="entry name" value="NODB"/>
    <property type="match status" value="1"/>
</dbReference>
<organism evidence="2 3">
    <name type="scientific">Demequina sediminis</name>
    <dbReference type="NCBI Taxonomy" id="1930058"/>
    <lineage>
        <taxon>Bacteria</taxon>
        <taxon>Bacillati</taxon>
        <taxon>Actinomycetota</taxon>
        <taxon>Actinomycetes</taxon>
        <taxon>Micrococcales</taxon>
        <taxon>Demequinaceae</taxon>
        <taxon>Demequina</taxon>
    </lineage>
</organism>
<proteinExistence type="predicted"/>
<reference evidence="2 3" key="1">
    <citation type="submission" date="2024-02" db="EMBL/GenBank/DDBJ databases">
        <title>Lysinimicrobium sediminis NBRC 112286.</title>
        <authorList>
            <person name="Ichikawa N."/>
            <person name="Katano-Makiyama Y."/>
            <person name="Hidaka K."/>
        </authorList>
    </citation>
    <scope>NUCLEOTIDE SEQUENCE [LARGE SCALE GENOMIC DNA]</scope>
    <source>
        <strain evidence="2 3">NBRC 112286</strain>
    </source>
</reference>
<dbReference type="InterPro" id="IPR002509">
    <property type="entry name" value="NODB_dom"/>
</dbReference>
<evidence type="ECO:0000313" key="2">
    <source>
        <dbReference type="EMBL" id="GAA5519159.1"/>
    </source>
</evidence>
<dbReference type="Pfam" id="PF01522">
    <property type="entry name" value="Polysacc_deac_1"/>
    <property type="match status" value="1"/>
</dbReference>
<dbReference type="Proteomes" id="UP001426770">
    <property type="component" value="Unassembled WGS sequence"/>
</dbReference>
<dbReference type="PANTHER" id="PTHR10587">
    <property type="entry name" value="GLYCOSYL TRANSFERASE-RELATED"/>
    <property type="match status" value="1"/>
</dbReference>
<accession>A0ABP9WH43</accession>
<feature type="domain" description="NodB homology" evidence="1">
    <location>
        <begin position="20"/>
        <end position="219"/>
    </location>
</feature>
<comment type="caution">
    <text evidence="2">The sequence shown here is derived from an EMBL/GenBank/DDBJ whole genome shotgun (WGS) entry which is preliminary data.</text>
</comment>
<evidence type="ECO:0000313" key="3">
    <source>
        <dbReference type="Proteomes" id="UP001426770"/>
    </source>
</evidence>
<gene>
    <name evidence="2" type="primary">pgdA</name>
    <name evidence="2" type="ORF">Lsed01_01597</name>
</gene>
<dbReference type="SUPFAM" id="SSF88713">
    <property type="entry name" value="Glycoside hydrolase/deacetylase"/>
    <property type="match status" value="1"/>
</dbReference>
<dbReference type="CDD" id="cd10917">
    <property type="entry name" value="CE4_NodB_like_6s_7s"/>
    <property type="match status" value="1"/>
</dbReference>
<protein>
    <submittedName>
        <fullName evidence="2">Peptidoglycan-N-acetylglucosamine deacetylase</fullName>
    </submittedName>
</protein>
<keyword evidence="3" id="KW-1185">Reference proteome</keyword>
<dbReference type="RefSeq" id="WP_286215368.1">
    <property type="nucleotide sequence ID" value="NZ_AP027736.1"/>
</dbReference>
<dbReference type="InterPro" id="IPR011330">
    <property type="entry name" value="Glyco_hydro/deAcase_b/a-brl"/>
</dbReference>
<sequence>MLSQTPVRRVASGGLALSAPACALTFDDGPNGLDTMRLLDFLRDRGIRAVFAVIGAEILRPSGIAADGTLIPSGADVLRRIVAEGHVLCNHSTSFADMGEWNVLDVRDDMLRALEIIEGAVGDEVPVPYWRAPNGSWGQTAAVAVALGMQPLDVVNTIEDWVDQDPAVLASRLRLAMTPGELVLVHDGGGPRGGTVDAVIEVVDERLAEGWRFVLPELP</sequence>
<dbReference type="Gene3D" id="3.20.20.370">
    <property type="entry name" value="Glycoside hydrolase/deacetylase"/>
    <property type="match status" value="1"/>
</dbReference>
<name>A0ABP9WH43_9MICO</name>
<dbReference type="InterPro" id="IPR050248">
    <property type="entry name" value="Polysacc_deacetylase_ArnD"/>
</dbReference>